<keyword evidence="2" id="KW-1185">Reference proteome</keyword>
<reference evidence="1 2" key="1">
    <citation type="submission" date="2015-10" db="EMBL/GenBank/DDBJ databases">
        <authorList>
            <person name="Gilbert D.G."/>
        </authorList>
    </citation>
    <scope>NUCLEOTIDE SEQUENCE [LARGE SCALE GENOMIC DNA]</scope>
    <source>
        <strain evidence="1">COMA1</strain>
    </source>
</reference>
<name>A0A0S4LR38_9BACT</name>
<proteinExistence type="predicted"/>
<dbReference type="STRING" id="1742972.COMA1_70051"/>
<accession>A0A0S4LR38</accession>
<gene>
    <name evidence="1" type="ORF">COMA1_70051</name>
</gene>
<organism evidence="1 2">
    <name type="scientific">Candidatus Nitrospira nitrosa</name>
    <dbReference type="NCBI Taxonomy" id="1742972"/>
    <lineage>
        <taxon>Bacteria</taxon>
        <taxon>Pseudomonadati</taxon>
        <taxon>Nitrospirota</taxon>
        <taxon>Nitrospiria</taxon>
        <taxon>Nitrospirales</taxon>
        <taxon>Nitrospiraceae</taxon>
        <taxon>Nitrospira</taxon>
    </lineage>
</organism>
<protein>
    <recommendedName>
        <fullName evidence="3">DUF5640 domain-containing protein</fullName>
    </recommendedName>
</protein>
<dbReference type="Proteomes" id="UP000199032">
    <property type="component" value="Unassembled WGS sequence"/>
</dbReference>
<evidence type="ECO:0000313" key="2">
    <source>
        <dbReference type="Proteomes" id="UP000199032"/>
    </source>
</evidence>
<sequence length="173" mass="19140">MIKLLTSQPNKIRCHDKAFGMSSQEYGAPMKRMGIATAPPTEQPSNKSTTTLVVIGGLLLVGLIYSIVARDPAVSCPNELIGAWITSANGYENSMLVFTTNGVSFSVGFEHLDAQAMRRIDMSTEGPRTLYTIVYGDSRSDEQTLSFYYHTKDHTITFKNQAHLVWTRQAVES</sequence>
<evidence type="ECO:0008006" key="3">
    <source>
        <dbReference type="Google" id="ProtNLM"/>
    </source>
</evidence>
<evidence type="ECO:0000313" key="1">
    <source>
        <dbReference type="EMBL" id="CUS39146.1"/>
    </source>
</evidence>
<dbReference type="AlphaFoldDB" id="A0A0S4LR38"/>
<dbReference type="EMBL" id="CZQA01000013">
    <property type="protein sequence ID" value="CUS39146.1"/>
    <property type="molecule type" value="Genomic_DNA"/>
</dbReference>